<dbReference type="AlphaFoldDB" id="A0A6I4W4I8"/>
<sequence length="308" mass="32628">MPPRRARPKPWAADLVPRPREPRHAASEPAGPLAEPARRRAHVDAFVAEFVGGATWQATLAVLEGAFPGLGIASELSGRTDDLWRSIDALDLVGGTALGVPAWSDASGMVFDLSAHRPPGEALSGERAAVRSRASRPYAGAFVIDTLDPLRYHRAMGGPQAPGGKASPGRPAGEDDDTGVVIVADLTAAGDRILDAPALWRFAGRVVTATLLPGPTDPDLPPGAERSRGFSRPDDPAFPDDPSGTDVRRAENRERVRNALRALRRVVLVDPGLGLGVCLEVDATRTPRCLLAFGIDPVRAATPRFVRL</sequence>
<feature type="compositionally biased region" description="Basic and acidic residues" evidence="1">
    <location>
        <begin position="17"/>
        <end position="26"/>
    </location>
</feature>
<gene>
    <name evidence="2" type="ORF">GQ466_09860</name>
</gene>
<reference evidence="2 3" key="1">
    <citation type="submission" date="2019-12" db="EMBL/GenBank/DDBJ databases">
        <title>Nocardia macrotermitis sp. nov. and Nocardia aurantia sp. nov., isolated from the gut of the fungus growing-termite Macrotermes natalensis.</title>
        <authorList>
            <person name="Christine B."/>
            <person name="Rene B."/>
        </authorList>
    </citation>
    <scope>NUCLEOTIDE SEQUENCE [LARGE SCALE GENOMIC DNA]</scope>
    <source>
        <strain evidence="2 3">DSM 102126</strain>
    </source>
</reference>
<keyword evidence="3" id="KW-1185">Reference proteome</keyword>
<feature type="region of interest" description="Disordered" evidence="1">
    <location>
        <begin position="211"/>
        <end position="251"/>
    </location>
</feature>
<proteinExistence type="predicted"/>
<organism evidence="2 3">
    <name type="scientific">Actinomadura rayongensis</name>
    <dbReference type="NCBI Taxonomy" id="1429076"/>
    <lineage>
        <taxon>Bacteria</taxon>
        <taxon>Bacillati</taxon>
        <taxon>Actinomycetota</taxon>
        <taxon>Actinomycetes</taxon>
        <taxon>Streptosporangiales</taxon>
        <taxon>Thermomonosporaceae</taxon>
        <taxon>Actinomadura</taxon>
    </lineage>
</organism>
<evidence type="ECO:0000256" key="1">
    <source>
        <dbReference type="SAM" id="MobiDB-lite"/>
    </source>
</evidence>
<evidence type="ECO:0000313" key="3">
    <source>
        <dbReference type="Proteomes" id="UP000431901"/>
    </source>
</evidence>
<dbReference type="Proteomes" id="UP000431901">
    <property type="component" value="Unassembled WGS sequence"/>
</dbReference>
<name>A0A6I4W4I8_9ACTN</name>
<dbReference type="EMBL" id="WUTW01000002">
    <property type="protein sequence ID" value="MXQ64341.1"/>
    <property type="molecule type" value="Genomic_DNA"/>
</dbReference>
<evidence type="ECO:0000313" key="2">
    <source>
        <dbReference type="EMBL" id="MXQ64341.1"/>
    </source>
</evidence>
<dbReference type="RefSeq" id="WP_161102586.1">
    <property type="nucleotide sequence ID" value="NZ_JBHLYI010000013.1"/>
</dbReference>
<feature type="region of interest" description="Disordered" evidence="1">
    <location>
        <begin position="1"/>
        <end position="36"/>
    </location>
</feature>
<dbReference type="OrthoDB" id="3467995at2"/>
<accession>A0A6I4W4I8</accession>
<feature type="region of interest" description="Disordered" evidence="1">
    <location>
        <begin position="155"/>
        <end position="177"/>
    </location>
</feature>
<protein>
    <submittedName>
        <fullName evidence="2">Uncharacterized protein</fullName>
    </submittedName>
</protein>
<comment type="caution">
    <text evidence="2">The sequence shown here is derived from an EMBL/GenBank/DDBJ whole genome shotgun (WGS) entry which is preliminary data.</text>
</comment>
<feature type="compositionally biased region" description="Basic and acidic residues" evidence="1">
    <location>
        <begin position="225"/>
        <end position="235"/>
    </location>
</feature>